<feature type="region of interest" description="Disordered" evidence="1">
    <location>
        <begin position="178"/>
        <end position="205"/>
    </location>
</feature>
<evidence type="ECO:0000256" key="1">
    <source>
        <dbReference type="SAM" id="MobiDB-lite"/>
    </source>
</evidence>
<comment type="caution">
    <text evidence="2">The sequence shown here is derived from an EMBL/GenBank/DDBJ whole genome shotgun (WGS) entry which is preliminary data.</text>
</comment>
<organism evidence="2">
    <name type="scientific">Sesamum radiatum</name>
    <name type="common">Black benniseed</name>
    <dbReference type="NCBI Taxonomy" id="300843"/>
    <lineage>
        <taxon>Eukaryota</taxon>
        <taxon>Viridiplantae</taxon>
        <taxon>Streptophyta</taxon>
        <taxon>Embryophyta</taxon>
        <taxon>Tracheophyta</taxon>
        <taxon>Spermatophyta</taxon>
        <taxon>Magnoliopsida</taxon>
        <taxon>eudicotyledons</taxon>
        <taxon>Gunneridae</taxon>
        <taxon>Pentapetalae</taxon>
        <taxon>asterids</taxon>
        <taxon>lamiids</taxon>
        <taxon>Lamiales</taxon>
        <taxon>Pedaliaceae</taxon>
        <taxon>Sesamum</taxon>
    </lineage>
</organism>
<gene>
    <name evidence="2" type="ORF">Sradi_5703400</name>
</gene>
<dbReference type="AlphaFoldDB" id="A0AAW2L472"/>
<sequence>MKELPTHFRAPSDLPACDGTTDLAEHIYKFENAALLHRYTSGIKCCVFLTTLTNFDWFDQLSVGSIRSFVEFSSLFRHQFASSKKYINQRYLFWDQVVGEGNLKGLCPNFNTAILEVPIPYQEVLVSALTQGLCGGPLFEYLAKKPAIDFLDVLARAEKYMNLEDAWLVEQNDCDKRKENELPSTRRTRGEPQGHFNPMDPKNEHYTPLITSPARMLMETYQLLALQWAKGSEEGS</sequence>
<evidence type="ECO:0000313" key="2">
    <source>
        <dbReference type="EMBL" id="KAL0313041.1"/>
    </source>
</evidence>
<proteinExistence type="predicted"/>
<dbReference type="EMBL" id="JACGWJ010000026">
    <property type="protein sequence ID" value="KAL0313041.1"/>
    <property type="molecule type" value="Genomic_DNA"/>
</dbReference>
<name>A0AAW2L472_SESRA</name>
<reference evidence="2" key="2">
    <citation type="journal article" date="2024" name="Plant">
        <title>Genomic evolution and insights into agronomic trait innovations of Sesamum species.</title>
        <authorList>
            <person name="Miao H."/>
            <person name="Wang L."/>
            <person name="Qu L."/>
            <person name="Liu H."/>
            <person name="Sun Y."/>
            <person name="Le M."/>
            <person name="Wang Q."/>
            <person name="Wei S."/>
            <person name="Zheng Y."/>
            <person name="Lin W."/>
            <person name="Duan Y."/>
            <person name="Cao H."/>
            <person name="Xiong S."/>
            <person name="Wang X."/>
            <person name="Wei L."/>
            <person name="Li C."/>
            <person name="Ma Q."/>
            <person name="Ju M."/>
            <person name="Zhao R."/>
            <person name="Li G."/>
            <person name="Mu C."/>
            <person name="Tian Q."/>
            <person name="Mei H."/>
            <person name="Zhang T."/>
            <person name="Gao T."/>
            <person name="Zhang H."/>
        </authorList>
    </citation>
    <scope>NUCLEOTIDE SEQUENCE</scope>
    <source>
        <strain evidence="2">G02</strain>
    </source>
</reference>
<reference evidence="2" key="1">
    <citation type="submission" date="2020-06" db="EMBL/GenBank/DDBJ databases">
        <authorList>
            <person name="Li T."/>
            <person name="Hu X."/>
            <person name="Zhang T."/>
            <person name="Song X."/>
            <person name="Zhang H."/>
            <person name="Dai N."/>
            <person name="Sheng W."/>
            <person name="Hou X."/>
            <person name="Wei L."/>
        </authorList>
    </citation>
    <scope>NUCLEOTIDE SEQUENCE</scope>
    <source>
        <strain evidence="2">G02</strain>
        <tissue evidence="2">Leaf</tissue>
    </source>
</reference>
<accession>A0AAW2L472</accession>
<protein>
    <submittedName>
        <fullName evidence="2">Uncharacterized protein</fullName>
    </submittedName>
</protein>